<dbReference type="GO" id="GO:0016787">
    <property type="term" value="F:hydrolase activity"/>
    <property type="evidence" value="ECO:0007669"/>
    <property type="project" value="UniProtKB-KW"/>
</dbReference>
<name>A0A0L0P8Q4_CANAR</name>
<comment type="caution">
    <text evidence="2">The sequence shown here is derived from an EMBL/GenBank/DDBJ whole genome shotgun (WGS) entry which is preliminary data.</text>
</comment>
<dbReference type="PANTHER" id="PTHR48081">
    <property type="entry name" value="AB HYDROLASE SUPERFAMILY PROTEIN C4A8.06C"/>
    <property type="match status" value="1"/>
</dbReference>
<dbReference type="VEuPathDB" id="FungiDB:QG37_00086"/>
<reference evidence="3" key="1">
    <citation type="journal article" date="2015" name="BMC Genomics">
        <title>Draft genome of a commonly misdiagnosed multidrug resistant pathogen Candida auris.</title>
        <authorList>
            <person name="Chatterjee S."/>
            <person name="Alampalli S.V."/>
            <person name="Nageshan R.K."/>
            <person name="Chettiar S.T."/>
            <person name="Joshi S."/>
            <person name="Tatu U.S."/>
        </authorList>
    </citation>
    <scope>NUCLEOTIDE SEQUENCE [LARGE SCALE GENOMIC DNA]</scope>
    <source>
        <strain evidence="3">6684</strain>
    </source>
</reference>
<dbReference type="SUPFAM" id="SSF53474">
    <property type="entry name" value="alpha/beta-Hydrolases"/>
    <property type="match status" value="1"/>
</dbReference>
<dbReference type="Gene3D" id="3.40.50.1820">
    <property type="entry name" value="alpha/beta hydrolase"/>
    <property type="match status" value="1"/>
</dbReference>
<dbReference type="VEuPathDB" id="FungiDB:CJJ07_000797"/>
<dbReference type="InterPro" id="IPR019436">
    <property type="entry name" value="Say1-like"/>
</dbReference>
<keyword evidence="1" id="KW-0378">Hydrolase</keyword>
<gene>
    <name evidence="2" type="ORF">QG37_00086</name>
</gene>
<dbReference type="VEuPathDB" id="FungiDB:B9J08_003907"/>
<accession>A0A0L0P8Q4</accession>
<dbReference type="VEuPathDB" id="FungiDB:CJJ09_000062"/>
<dbReference type="Proteomes" id="UP000037122">
    <property type="component" value="Unassembled WGS sequence"/>
</dbReference>
<dbReference type="InterPro" id="IPR050300">
    <property type="entry name" value="GDXG_lipolytic_enzyme"/>
</dbReference>
<proteinExistence type="predicted"/>
<dbReference type="VEuPathDB" id="FungiDB:CJI96_0002572"/>
<evidence type="ECO:0000313" key="3">
    <source>
        <dbReference type="Proteomes" id="UP000037122"/>
    </source>
</evidence>
<dbReference type="InterPro" id="IPR029058">
    <property type="entry name" value="AB_hydrolase_fold"/>
</dbReference>
<sequence>MLSAQFLLKVFSVPWVVLRIVIQYYTTGTWLMLDRAEFGRLLWKNVCVSVMAHVAKGMQRTDPLILEHPMKFYNKYKSLPGALGMPGFGARVVAGDEKLTWVVRPEGAKKALLFLHGGGYCVPMTGTQFVGIMALWYAVDLEKRHNLAIANLDYSLTSRGYRYPTQIHEAVEAYRVLSGLGYEEVMVIGDLCGSNLALALARYASYPEEARAHFAGYTQFQWNFDPLPPVKHLLLVAPWLHPYRAPEKYPGINYEGDLGSHTSDMGDYYIEGLSKDDVWPWVDFHRTNYTAHWAKVPAFNGEGSTLVLYGEREVFRKGQEDFFRRNGLHNFSVHMQPGAIHDSMFYVEPIDLKSWRGQQDMVLGKHKSKFSFHLAGKFLDGVL</sequence>
<protein>
    <recommendedName>
        <fullName evidence="4">Alpha/beta hydrolase fold-3 domain-containing protein</fullName>
    </recommendedName>
</protein>
<dbReference type="VEuPathDB" id="FungiDB:CJI97_004114"/>
<dbReference type="PANTHER" id="PTHR48081:SF31">
    <property type="entry name" value="STERYL ACETYL HYDROLASE MUG81-RELATED"/>
    <property type="match status" value="1"/>
</dbReference>
<dbReference type="Pfam" id="PF10340">
    <property type="entry name" value="Say1_Mug180"/>
    <property type="match status" value="1"/>
</dbReference>
<dbReference type="AlphaFoldDB" id="A0A0L0P8Q4"/>
<organism evidence="2 3">
    <name type="scientific">Candidozyma auris</name>
    <name type="common">Yeast</name>
    <name type="synonym">Candida auris</name>
    <dbReference type="NCBI Taxonomy" id="498019"/>
    <lineage>
        <taxon>Eukaryota</taxon>
        <taxon>Fungi</taxon>
        <taxon>Dikarya</taxon>
        <taxon>Ascomycota</taxon>
        <taxon>Saccharomycotina</taxon>
        <taxon>Pichiomycetes</taxon>
        <taxon>Metschnikowiaceae</taxon>
        <taxon>Candidozyma</taxon>
    </lineage>
</organism>
<dbReference type="EMBL" id="LGST01000002">
    <property type="protein sequence ID" value="KNE02714.1"/>
    <property type="molecule type" value="Genomic_DNA"/>
</dbReference>
<evidence type="ECO:0000313" key="2">
    <source>
        <dbReference type="EMBL" id="KNE02714.1"/>
    </source>
</evidence>
<evidence type="ECO:0008006" key="4">
    <source>
        <dbReference type="Google" id="ProtNLM"/>
    </source>
</evidence>
<evidence type="ECO:0000256" key="1">
    <source>
        <dbReference type="ARBA" id="ARBA00022801"/>
    </source>
</evidence>